<dbReference type="GO" id="GO:0003756">
    <property type="term" value="F:protein disulfide isomerase activity"/>
    <property type="evidence" value="ECO:0007669"/>
    <property type="project" value="UniProtKB-EC"/>
</dbReference>
<dbReference type="Proteomes" id="UP000594454">
    <property type="component" value="Chromosome 1"/>
</dbReference>
<evidence type="ECO:0000256" key="1">
    <source>
        <dbReference type="ARBA" id="ARBA00001182"/>
    </source>
</evidence>
<evidence type="ECO:0000256" key="7">
    <source>
        <dbReference type="ARBA" id="ARBA00023284"/>
    </source>
</evidence>
<evidence type="ECO:0000256" key="3">
    <source>
        <dbReference type="ARBA" id="ARBA00006347"/>
    </source>
</evidence>
<evidence type="ECO:0000256" key="5">
    <source>
        <dbReference type="ARBA" id="ARBA00022824"/>
    </source>
</evidence>
<keyword evidence="10" id="KW-1185">Reference proteome</keyword>
<evidence type="ECO:0000256" key="2">
    <source>
        <dbReference type="ARBA" id="ARBA00004319"/>
    </source>
</evidence>
<dbReference type="GO" id="GO:0005788">
    <property type="term" value="C:endoplasmic reticulum lumen"/>
    <property type="evidence" value="ECO:0007669"/>
    <property type="project" value="UniProtKB-SubCell"/>
</dbReference>
<accession>A0A7R8UAB5</accession>
<dbReference type="PROSITE" id="PS51352">
    <property type="entry name" value="THIOREDOXIN_2"/>
    <property type="match status" value="1"/>
</dbReference>
<gene>
    <name evidence="9" type="ORF">HERILL_LOCUS485</name>
</gene>
<dbReference type="EC" id="5.3.4.1" evidence="4"/>
<dbReference type="EMBL" id="LR899009">
    <property type="protein sequence ID" value="CAD7077110.1"/>
    <property type="molecule type" value="Genomic_DNA"/>
</dbReference>
<sequence>METKRSTTIKHFRNVAEFSKFLKRPETKLVGFFEKESDLLSIFSEYAHSMDKRLRIGYCTDSDILRLYEETNAIIIFRDPQLQNKYEPSTVKFEGNTLQELKEFVKKNLHGLFGHRTRKSARDFKAPCIIAYFDEDLVDNLDKISYWRKRILKVARIFAGRINFAFCDKEDFPDEVGEFDFDFADGNPLILAHDSSHRTFRMTDEFSFDNLRNFATKLDNGGLESTISQESIPLMDSHVKVVGDESFEELVLENGKDTLVGIYAPWCADCEFLNPVFEEIAEKLKKEAVSIVQIDDTVVTPPKAFQSPFYPSILWLPKNDKSEPQPYTGRRQVHDIIKFIAEKATSELNGYDREGNEKPKRIQTVTKKVMKI</sequence>
<dbReference type="Pfam" id="PF13848">
    <property type="entry name" value="Thioredoxin_6"/>
    <property type="match status" value="1"/>
</dbReference>
<dbReference type="OMA" id="RINFAFC"/>
<dbReference type="FunFam" id="3.40.30.10:FF:000077">
    <property type="entry name" value="Protein disulfide-isomerase"/>
    <property type="match status" value="1"/>
</dbReference>
<keyword evidence="5" id="KW-0256">Endoplasmic reticulum</keyword>
<protein>
    <recommendedName>
        <fullName evidence="4">protein disulfide-isomerase</fullName>
        <ecNumber evidence="4">5.3.4.1</ecNumber>
    </recommendedName>
</protein>
<dbReference type="GO" id="GO:0006457">
    <property type="term" value="P:protein folding"/>
    <property type="evidence" value="ECO:0007669"/>
    <property type="project" value="TreeGrafter"/>
</dbReference>
<dbReference type="OrthoDB" id="7825149at2759"/>
<dbReference type="PANTHER" id="PTHR18929:SF132">
    <property type="entry name" value="PROTEIN DISULFIDE-ISOMERASE A3"/>
    <property type="match status" value="1"/>
</dbReference>
<proteinExistence type="inferred from homology"/>
<comment type="subcellular location">
    <subcellularLocation>
        <location evidence="2">Endoplasmic reticulum lumen</location>
    </subcellularLocation>
</comment>
<comment type="similarity">
    <text evidence="3">Belongs to the protein disulfide isomerase family.</text>
</comment>
<dbReference type="InterPro" id="IPR013766">
    <property type="entry name" value="Thioredoxin_domain"/>
</dbReference>
<evidence type="ECO:0000313" key="9">
    <source>
        <dbReference type="EMBL" id="CAD7077110.1"/>
    </source>
</evidence>
<dbReference type="AlphaFoldDB" id="A0A7R8UAB5"/>
<dbReference type="Pfam" id="PF00085">
    <property type="entry name" value="Thioredoxin"/>
    <property type="match status" value="1"/>
</dbReference>
<dbReference type="GO" id="GO:0034976">
    <property type="term" value="P:response to endoplasmic reticulum stress"/>
    <property type="evidence" value="ECO:0007669"/>
    <property type="project" value="TreeGrafter"/>
</dbReference>
<keyword evidence="7" id="KW-0676">Redox-active center</keyword>
<evidence type="ECO:0000313" key="10">
    <source>
        <dbReference type="Proteomes" id="UP000594454"/>
    </source>
</evidence>
<dbReference type="InParanoid" id="A0A7R8UAB5"/>
<reference evidence="9 10" key="1">
    <citation type="submission" date="2020-11" db="EMBL/GenBank/DDBJ databases">
        <authorList>
            <person name="Wallbank WR R."/>
            <person name="Pardo Diaz C."/>
            <person name="Kozak K."/>
            <person name="Martin S."/>
            <person name="Jiggins C."/>
            <person name="Moest M."/>
            <person name="Warren A I."/>
            <person name="Generalovic N T."/>
            <person name="Byers J.R.P. K."/>
            <person name="Montejo-Kovacevich G."/>
            <person name="Yen C E."/>
        </authorList>
    </citation>
    <scope>NUCLEOTIDE SEQUENCE [LARGE SCALE GENOMIC DNA]</scope>
</reference>
<dbReference type="Gene3D" id="3.40.30.10">
    <property type="entry name" value="Glutaredoxin"/>
    <property type="match status" value="3"/>
</dbReference>
<keyword evidence="6" id="KW-0413">Isomerase</keyword>
<evidence type="ECO:0000256" key="6">
    <source>
        <dbReference type="ARBA" id="ARBA00023235"/>
    </source>
</evidence>
<evidence type="ECO:0000259" key="8">
    <source>
        <dbReference type="PROSITE" id="PS51352"/>
    </source>
</evidence>
<dbReference type="InterPro" id="IPR036249">
    <property type="entry name" value="Thioredoxin-like_sf"/>
</dbReference>
<comment type="catalytic activity">
    <reaction evidence="1">
        <text>Catalyzes the rearrangement of -S-S- bonds in proteins.</text>
        <dbReference type="EC" id="5.3.4.1"/>
    </reaction>
</comment>
<evidence type="ECO:0000256" key="4">
    <source>
        <dbReference type="ARBA" id="ARBA00012723"/>
    </source>
</evidence>
<dbReference type="PANTHER" id="PTHR18929">
    <property type="entry name" value="PROTEIN DISULFIDE ISOMERASE"/>
    <property type="match status" value="1"/>
</dbReference>
<dbReference type="SUPFAM" id="SSF52833">
    <property type="entry name" value="Thioredoxin-like"/>
    <property type="match status" value="3"/>
</dbReference>
<feature type="domain" description="Thioredoxin" evidence="8">
    <location>
        <begin position="228"/>
        <end position="345"/>
    </location>
</feature>
<name>A0A7R8UAB5_HERIL</name>
<organism evidence="9 10">
    <name type="scientific">Hermetia illucens</name>
    <name type="common">Black soldier fly</name>
    <dbReference type="NCBI Taxonomy" id="343691"/>
    <lineage>
        <taxon>Eukaryota</taxon>
        <taxon>Metazoa</taxon>
        <taxon>Ecdysozoa</taxon>
        <taxon>Arthropoda</taxon>
        <taxon>Hexapoda</taxon>
        <taxon>Insecta</taxon>
        <taxon>Pterygota</taxon>
        <taxon>Neoptera</taxon>
        <taxon>Endopterygota</taxon>
        <taxon>Diptera</taxon>
        <taxon>Brachycera</taxon>
        <taxon>Stratiomyomorpha</taxon>
        <taxon>Stratiomyidae</taxon>
        <taxon>Hermetiinae</taxon>
        <taxon>Hermetia</taxon>
    </lineage>
</organism>